<comment type="pathway">
    <text evidence="3">tRNA modification; 5-methoxycarbonylmethyl-2-thiouridine-tRNA biosynthesis.</text>
</comment>
<evidence type="ECO:0000256" key="3">
    <source>
        <dbReference type="ARBA" id="ARBA00005043"/>
    </source>
</evidence>
<dbReference type="STRING" id="3068.D8TVZ2"/>
<dbReference type="KEGG" id="vcn:VOLCADRAFT_91021"/>
<dbReference type="AlphaFoldDB" id="D8TVZ2"/>
<evidence type="ECO:0000256" key="2">
    <source>
        <dbReference type="ARBA" id="ARBA00004496"/>
    </source>
</evidence>
<dbReference type="GO" id="GO:0005634">
    <property type="term" value="C:nucleus"/>
    <property type="evidence" value="ECO:0007669"/>
    <property type="project" value="UniProtKB-SubCell"/>
</dbReference>
<name>D8TVZ2_VOLCA</name>
<comment type="subcellular location">
    <subcellularLocation>
        <location evidence="2">Cytoplasm</location>
    </subcellularLocation>
    <subcellularLocation>
        <location evidence="1">Nucleus</location>
    </subcellularLocation>
</comment>
<dbReference type="GO" id="GO:0002098">
    <property type="term" value="P:tRNA wobble uridine modification"/>
    <property type="evidence" value="ECO:0007669"/>
    <property type="project" value="InterPro"/>
</dbReference>
<keyword evidence="11" id="KW-1185">Reference proteome</keyword>
<evidence type="ECO:0000256" key="4">
    <source>
        <dbReference type="ARBA" id="ARBA00009567"/>
    </source>
</evidence>
<dbReference type="InParanoid" id="D8TVZ2"/>
<keyword evidence="7" id="KW-0819">tRNA processing</keyword>
<dbReference type="EMBL" id="GL378340">
    <property type="protein sequence ID" value="EFJ48278.1"/>
    <property type="molecule type" value="Genomic_DNA"/>
</dbReference>
<keyword evidence="6" id="KW-0963">Cytoplasm</keyword>
<dbReference type="InterPro" id="IPR019519">
    <property type="entry name" value="Elp5"/>
</dbReference>
<evidence type="ECO:0000256" key="7">
    <source>
        <dbReference type="ARBA" id="ARBA00022694"/>
    </source>
</evidence>
<keyword evidence="8" id="KW-0539">Nucleus</keyword>
<dbReference type="Proteomes" id="UP000001058">
    <property type="component" value="Unassembled WGS sequence"/>
</dbReference>
<dbReference type="OrthoDB" id="543649at2759"/>
<evidence type="ECO:0000256" key="8">
    <source>
        <dbReference type="ARBA" id="ARBA00023242"/>
    </source>
</evidence>
<sequence>MEASVRHLRDGALPDAAVCATCCVLDNLSIIGGTLVLRHAVQLFIAAMRQGRSQATSLRLVDLTGAFADVATSTTSIRRIGAHPDARPTPERGVELIDLFSDPWGWRQLATTSPSSDQPAESGTSVPAGTVFKPAPQSLAVGLSALQEELLRPPQLQSHPSSQYEKTGGAPASPPDSKDGNDAGAASATATAATAGGLRSVCIVISCFSTLMERYGDWQALALLEAVQRSPVVSCVLTSLHTDLHPAQLVFALRRFSSCWVVMVVVVGMEAGEAAEEAVCWRLRVGWTVVRSGERLACSLFCMCPWPAAGAAWSGPAAGGGGQQALGHILYIRDSASEADSDQELDEDLDI</sequence>
<evidence type="ECO:0000256" key="6">
    <source>
        <dbReference type="ARBA" id="ARBA00022490"/>
    </source>
</evidence>
<comment type="similarity">
    <text evidence="4">Belongs to the ELP5 family.</text>
</comment>
<evidence type="ECO:0000313" key="11">
    <source>
        <dbReference type="Proteomes" id="UP000001058"/>
    </source>
</evidence>
<reference evidence="10 11" key="1">
    <citation type="journal article" date="2010" name="Science">
        <title>Genomic analysis of organismal complexity in the multicellular green alga Volvox carteri.</title>
        <authorList>
            <person name="Prochnik S.E."/>
            <person name="Umen J."/>
            <person name="Nedelcu A.M."/>
            <person name="Hallmann A."/>
            <person name="Miller S.M."/>
            <person name="Nishii I."/>
            <person name="Ferris P."/>
            <person name="Kuo A."/>
            <person name="Mitros T."/>
            <person name="Fritz-Laylin L.K."/>
            <person name="Hellsten U."/>
            <person name="Chapman J."/>
            <person name="Simakov O."/>
            <person name="Rensing S.A."/>
            <person name="Terry A."/>
            <person name="Pangilinan J."/>
            <person name="Kapitonov V."/>
            <person name="Jurka J."/>
            <person name="Salamov A."/>
            <person name="Shapiro H."/>
            <person name="Schmutz J."/>
            <person name="Grimwood J."/>
            <person name="Lindquist E."/>
            <person name="Lucas S."/>
            <person name="Grigoriev I.V."/>
            <person name="Schmitt R."/>
            <person name="Kirk D."/>
            <person name="Rokhsar D.S."/>
        </authorList>
    </citation>
    <scope>NUCLEOTIDE SEQUENCE [LARGE SCALE GENOMIC DNA]</scope>
    <source>
        <strain evidence="11">f. Nagariensis / Eve</strain>
    </source>
</reference>
<evidence type="ECO:0000256" key="1">
    <source>
        <dbReference type="ARBA" id="ARBA00004123"/>
    </source>
</evidence>
<evidence type="ECO:0000313" key="10">
    <source>
        <dbReference type="EMBL" id="EFJ48278.1"/>
    </source>
</evidence>
<gene>
    <name evidence="10" type="ORF">VOLCADRAFT_91021</name>
</gene>
<evidence type="ECO:0000256" key="5">
    <source>
        <dbReference type="ARBA" id="ARBA00020264"/>
    </source>
</evidence>
<accession>D8TVZ2</accession>
<dbReference type="UniPathway" id="UPA00988"/>
<protein>
    <recommendedName>
        <fullName evidence="5">Elongator complex protein 5</fullName>
    </recommendedName>
</protein>
<dbReference type="GO" id="GO:0005829">
    <property type="term" value="C:cytosol"/>
    <property type="evidence" value="ECO:0007669"/>
    <property type="project" value="TreeGrafter"/>
</dbReference>
<dbReference type="GO" id="GO:0033588">
    <property type="term" value="C:elongator holoenzyme complex"/>
    <property type="evidence" value="ECO:0007669"/>
    <property type="project" value="InterPro"/>
</dbReference>
<feature type="region of interest" description="Disordered" evidence="9">
    <location>
        <begin position="108"/>
        <end position="131"/>
    </location>
</feature>
<dbReference type="GeneID" id="9617838"/>
<organism evidence="11">
    <name type="scientific">Volvox carteri f. nagariensis</name>
    <dbReference type="NCBI Taxonomy" id="3068"/>
    <lineage>
        <taxon>Eukaryota</taxon>
        <taxon>Viridiplantae</taxon>
        <taxon>Chlorophyta</taxon>
        <taxon>core chlorophytes</taxon>
        <taxon>Chlorophyceae</taxon>
        <taxon>CS clade</taxon>
        <taxon>Chlamydomonadales</taxon>
        <taxon>Volvocaceae</taxon>
        <taxon>Volvox</taxon>
    </lineage>
</organism>
<proteinExistence type="inferred from homology"/>
<dbReference type="PANTHER" id="PTHR15641:SF1">
    <property type="entry name" value="ELONGATOR COMPLEX PROTEIN 5"/>
    <property type="match status" value="1"/>
</dbReference>
<dbReference type="GO" id="GO:0000049">
    <property type="term" value="F:tRNA binding"/>
    <property type="evidence" value="ECO:0007669"/>
    <property type="project" value="TreeGrafter"/>
</dbReference>
<dbReference type="RefSeq" id="XP_002950532.1">
    <property type="nucleotide sequence ID" value="XM_002950486.1"/>
</dbReference>
<feature type="compositionally biased region" description="Polar residues" evidence="9">
    <location>
        <begin position="109"/>
        <end position="127"/>
    </location>
</feature>
<feature type="region of interest" description="Disordered" evidence="9">
    <location>
        <begin position="156"/>
        <end position="185"/>
    </location>
</feature>
<evidence type="ECO:0000256" key="9">
    <source>
        <dbReference type="SAM" id="MobiDB-lite"/>
    </source>
</evidence>
<dbReference type="PANTHER" id="PTHR15641">
    <property type="entry name" value="ELONGATOR COMPLEX PROTEIN 5"/>
    <property type="match status" value="1"/>
</dbReference>